<dbReference type="Proteomes" id="UP000298127">
    <property type="component" value="Unassembled WGS sequence"/>
</dbReference>
<dbReference type="InterPro" id="IPR055568">
    <property type="entry name" value="DUF7144"/>
</dbReference>
<feature type="domain" description="DUF7144" evidence="2">
    <location>
        <begin position="11"/>
        <end position="123"/>
    </location>
</feature>
<feature type="transmembrane region" description="Helical" evidence="1">
    <location>
        <begin position="81"/>
        <end position="99"/>
    </location>
</feature>
<sequence length="133" mass="13937">MSLTVSRPGGVTFIAVLAWIQGVFDIVVGILLLFNQHDPAIVLDFGSSGALITSAILYILVGIIIIVIARGLLRGSNGARVVVTAFEVVTLIGALFVMIAAPSQFIGALVTAFIALVIILLLWTGRAAAFFRG</sequence>
<keyword evidence="1" id="KW-0812">Transmembrane</keyword>
<evidence type="ECO:0000313" key="3">
    <source>
        <dbReference type="EMBL" id="TFW00252.1"/>
    </source>
</evidence>
<dbReference type="RefSeq" id="WP_135119078.1">
    <property type="nucleotide sequence ID" value="NZ_SPQZ01000001.1"/>
</dbReference>
<evidence type="ECO:0000256" key="1">
    <source>
        <dbReference type="SAM" id="Phobius"/>
    </source>
</evidence>
<dbReference type="AlphaFoldDB" id="A0A4Y9R6K9"/>
<accession>A0A4Y9R6K9</accession>
<comment type="caution">
    <text evidence="3">The sequence shown here is derived from an EMBL/GenBank/DDBJ whole genome shotgun (WGS) entry which is preliminary data.</text>
</comment>
<reference evidence="3 4" key="1">
    <citation type="journal article" date="2018" name="J. Microbiol.">
        <title>Leifsonia flava sp. nov., a novel actinobacterium isolated from the rhizosphere of Aquilegia viridiflora.</title>
        <authorList>
            <person name="Cai Y."/>
            <person name="Tao W.Z."/>
            <person name="Ma Y.J."/>
            <person name="Cheng J."/>
            <person name="Zhang M.Y."/>
            <person name="Zhang Y.X."/>
        </authorList>
    </citation>
    <scope>NUCLEOTIDE SEQUENCE [LARGE SCALE GENOMIC DNA]</scope>
    <source>
        <strain evidence="3 4">SYP-B2174</strain>
    </source>
</reference>
<protein>
    <recommendedName>
        <fullName evidence="2">DUF7144 domain-containing protein</fullName>
    </recommendedName>
</protein>
<keyword evidence="4" id="KW-1185">Reference proteome</keyword>
<dbReference type="EMBL" id="SPQZ01000001">
    <property type="protein sequence ID" value="TFW00252.1"/>
    <property type="molecule type" value="Genomic_DNA"/>
</dbReference>
<evidence type="ECO:0000313" key="4">
    <source>
        <dbReference type="Proteomes" id="UP000298127"/>
    </source>
</evidence>
<feature type="transmembrane region" description="Helical" evidence="1">
    <location>
        <begin position="46"/>
        <end position="69"/>
    </location>
</feature>
<organism evidence="3 4">
    <name type="scientific">Orlajensenia leifsoniae</name>
    <dbReference type="NCBI Taxonomy" id="2561933"/>
    <lineage>
        <taxon>Bacteria</taxon>
        <taxon>Bacillati</taxon>
        <taxon>Actinomycetota</taxon>
        <taxon>Actinomycetes</taxon>
        <taxon>Micrococcales</taxon>
        <taxon>Microbacteriaceae</taxon>
        <taxon>Orlajensenia</taxon>
    </lineage>
</organism>
<gene>
    <name evidence="3" type="ORF">E4M00_03480</name>
</gene>
<evidence type="ECO:0000259" key="2">
    <source>
        <dbReference type="Pfam" id="PF23636"/>
    </source>
</evidence>
<feature type="transmembrane region" description="Helical" evidence="1">
    <location>
        <begin position="105"/>
        <end position="123"/>
    </location>
</feature>
<feature type="transmembrane region" description="Helical" evidence="1">
    <location>
        <begin position="12"/>
        <end position="34"/>
    </location>
</feature>
<keyword evidence="1" id="KW-0472">Membrane</keyword>
<keyword evidence="1" id="KW-1133">Transmembrane helix</keyword>
<dbReference type="Pfam" id="PF23636">
    <property type="entry name" value="DUF7144"/>
    <property type="match status" value="1"/>
</dbReference>
<proteinExistence type="predicted"/>
<name>A0A4Y9R6K9_9MICO</name>